<dbReference type="EMBL" id="PPTS01000003">
    <property type="protein sequence ID" value="RDB65550.1"/>
    <property type="molecule type" value="Genomic_DNA"/>
</dbReference>
<sequence length="324" mass="33530">MVKLADGAQAQQKKATRAAYGATLAELASEGVPVVAVDADLTGSTTTKKLADAGFADRLFNCGIAEQNMVDVAAGLAITGHVAFTGSFAVFGTGRAYDQIRNTVCYSNLDVKIAPTHAGISVGPDGGSHQMLEDVSLMRGLPNMRVLVPADYAAARAALRLAAATPGPVYVRMGRASVPCVYADDVELELGRAYVLREGGDATIVACGVEVEQALKAAELLAAEGIEAEVIDAFSVKPLDEETILASVGKTGCVAVAEEHSVMGGLGSAVAETLARTCPAPAEFVGMRDAFGKSGEFDELMAYFNLDAGAIVEAVKKVMARKQV</sequence>
<dbReference type="OrthoDB" id="8732661at2"/>
<dbReference type="SUPFAM" id="SSF52922">
    <property type="entry name" value="TK C-terminal domain-like"/>
    <property type="match status" value="1"/>
</dbReference>
<dbReference type="InterPro" id="IPR005475">
    <property type="entry name" value="Transketolase-like_Pyr-bd"/>
</dbReference>
<dbReference type="FunFam" id="3.40.50.970:FF:000129">
    <property type="entry name" value="Transketolase"/>
    <property type="match status" value="1"/>
</dbReference>
<dbReference type="SMART" id="SM00861">
    <property type="entry name" value="Transket_pyr"/>
    <property type="match status" value="1"/>
</dbReference>
<dbReference type="PANTHER" id="PTHR43825:SF1">
    <property type="entry name" value="TRANSKETOLASE-LIKE PYRIMIDINE-BINDING DOMAIN-CONTAINING PROTEIN"/>
    <property type="match status" value="1"/>
</dbReference>
<comment type="caution">
    <text evidence="5">The sequence shown here is derived from an EMBL/GenBank/DDBJ whole genome shotgun (WGS) entry which is preliminary data.</text>
</comment>
<dbReference type="SUPFAM" id="SSF52518">
    <property type="entry name" value="Thiamin diphosphate-binding fold (THDP-binding)"/>
    <property type="match status" value="1"/>
</dbReference>
<evidence type="ECO:0000256" key="2">
    <source>
        <dbReference type="ARBA" id="ARBA00007131"/>
    </source>
</evidence>
<keyword evidence="6" id="KW-1185">Reference proteome</keyword>
<organism evidence="5 6">
    <name type="scientific">Gordonibacter pamelaeae</name>
    <dbReference type="NCBI Taxonomy" id="471189"/>
    <lineage>
        <taxon>Bacteria</taxon>
        <taxon>Bacillati</taxon>
        <taxon>Actinomycetota</taxon>
        <taxon>Coriobacteriia</taxon>
        <taxon>Eggerthellales</taxon>
        <taxon>Eggerthellaceae</taxon>
        <taxon>Gordonibacter</taxon>
    </lineage>
</organism>
<comment type="cofactor">
    <cofactor evidence="1">
        <name>thiamine diphosphate</name>
        <dbReference type="ChEBI" id="CHEBI:58937"/>
    </cofactor>
</comment>
<dbReference type="GeneID" id="78359122"/>
<dbReference type="PANTHER" id="PTHR43825">
    <property type="entry name" value="PYRUVATE DEHYDROGENASE E1 COMPONENT"/>
    <property type="match status" value="1"/>
</dbReference>
<dbReference type="InterPro" id="IPR033248">
    <property type="entry name" value="Transketolase_C"/>
</dbReference>
<feature type="domain" description="Transketolase-like pyrimidine-binding" evidence="4">
    <location>
        <begin position="14"/>
        <end position="180"/>
    </location>
</feature>
<dbReference type="Gene3D" id="3.40.50.970">
    <property type="match status" value="1"/>
</dbReference>
<evidence type="ECO:0000256" key="1">
    <source>
        <dbReference type="ARBA" id="ARBA00001964"/>
    </source>
</evidence>
<dbReference type="CDD" id="cd07033">
    <property type="entry name" value="TPP_PYR_DXS_TK_like"/>
    <property type="match status" value="1"/>
</dbReference>
<dbReference type="Proteomes" id="UP000254000">
    <property type="component" value="Unassembled WGS sequence"/>
</dbReference>
<protein>
    <submittedName>
        <fullName evidence="5">Transketolase</fullName>
    </submittedName>
</protein>
<evidence type="ECO:0000313" key="5">
    <source>
        <dbReference type="EMBL" id="RDB65550.1"/>
    </source>
</evidence>
<evidence type="ECO:0000313" key="6">
    <source>
        <dbReference type="Proteomes" id="UP000254000"/>
    </source>
</evidence>
<accession>A0A369M1N8</accession>
<proteinExistence type="inferred from homology"/>
<name>A0A369M1N8_9ACTN</name>
<evidence type="ECO:0000256" key="3">
    <source>
        <dbReference type="ARBA" id="ARBA00023052"/>
    </source>
</evidence>
<gene>
    <name evidence="5" type="ORF">C1877_05280</name>
</gene>
<keyword evidence="3" id="KW-0786">Thiamine pyrophosphate</keyword>
<evidence type="ECO:0000259" key="4">
    <source>
        <dbReference type="SMART" id="SM00861"/>
    </source>
</evidence>
<dbReference type="InterPro" id="IPR009014">
    <property type="entry name" value="Transketo_C/PFOR_II"/>
</dbReference>
<reference evidence="5 6" key="1">
    <citation type="journal article" date="2018" name="Elife">
        <title>Discovery and characterization of a prevalent human gut bacterial enzyme sufficient for the inactivation of a family of plant toxins.</title>
        <authorList>
            <person name="Koppel N."/>
            <person name="Bisanz J.E."/>
            <person name="Pandelia M.E."/>
            <person name="Turnbaugh P.J."/>
            <person name="Balskus E.P."/>
        </authorList>
    </citation>
    <scope>NUCLEOTIDE SEQUENCE [LARGE SCALE GENOMIC DNA]</scope>
    <source>
        <strain evidence="5 6">3C</strain>
    </source>
</reference>
<comment type="similarity">
    <text evidence="2">Belongs to the transketolase family.</text>
</comment>
<dbReference type="GO" id="GO:0000287">
    <property type="term" value="F:magnesium ion binding"/>
    <property type="evidence" value="ECO:0007669"/>
    <property type="project" value="UniProtKB-ARBA"/>
</dbReference>
<dbReference type="Gene3D" id="3.40.50.920">
    <property type="match status" value="1"/>
</dbReference>
<dbReference type="RefSeq" id="WP_114568600.1">
    <property type="nucleotide sequence ID" value="NZ_CABMMS010000003.1"/>
</dbReference>
<dbReference type="InterPro" id="IPR051157">
    <property type="entry name" value="PDH/Transketolase"/>
</dbReference>
<dbReference type="InterPro" id="IPR029061">
    <property type="entry name" value="THDP-binding"/>
</dbReference>
<dbReference type="Pfam" id="PF02780">
    <property type="entry name" value="Transketolase_C"/>
    <property type="match status" value="1"/>
</dbReference>
<dbReference type="AlphaFoldDB" id="A0A369M1N8"/>
<dbReference type="Pfam" id="PF02779">
    <property type="entry name" value="Transket_pyr"/>
    <property type="match status" value="1"/>
</dbReference>